<proteinExistence type="predicted"/>
<organism evidence="1 2">
    <name type="scientific">Vibrio cholerae serotype O1 (strain ATCC 39541 / Classical Ogawa 395 / O395)</name>
    <dbReference type="NCBI Taxonomy" id="345073"/>
    <lineage>
        <taxon>Bacteria</taxon>
        <taxon>Pseudomonadati</taxon>
        <taxon>Pseudomonadota</taxon>
        <taxon>Gammaproteobacteria</taxon>
        <taxon>Vibrionales</taxon>
        <taxon>Vibrionaceae</taxon>
        <taxon>Vibrio</taxon>
    </lineage>
</organism>
<evidence type="ECO:0008006" key="3">
    <source>
        <dbReference type="Google" id="ProtNLM"/>
    </source>
</evidence>
<evidence type="ECO:0000313" key="1">
    <source>
        <dbReference type="EMBL" id="ABQ22009.1"/>
    </source>
</evidence>
<dbReference type="PATRIC" id="fig|345073.21.peg.1935"/>
<gene>
    <name evidence="1" type="ordered locus">VC0395_A1477</name>
</gene>
<evidence type="ECO:0000313" key="2">
    <source>
        <dbReference type="Proteomes" id="UP000000249"/>
    </source>
</evidence>
<reference evidence="1 2" key="1">
    <citation type="submission" date="2007-03" db="EMBL/GenBank/DDBJ databases">
        <authorList>
            <person name="Heidelberg J."/>
        </authorList>
    </citation>
    <scope>NUCLEOTIDE SEQUENCE [LARGE SCALE GENOMIC DNA]</scope>
    <source>
        <strain evidence="2">ATCC 39541 / Classical Ogawa 395 / O395</strain>
    </source>
</reference>
<dbReference type="KEGG" id="vco:VC0395_A1477"/>
<protein>
    <recommendedName>
        <fullName evidence="3">Peptidoglycan binding protein CsiV</fullName>
    </recommendedName>
</protein>
<dbReference type="Pfam" id="PF10972">
    <property type="entry name" value="CsiV"/>
    <property type="match status" value="1"/>
</dbReference>
<dbReference type="OrthoDB" id="5566524at2"/>
<dbReference type="EMBL" id="CP000627">
    <property type="protein sequence ID" value="ABQ22009.1"/>
    <property type="molecule type" value="Genomic_DNA"/>
</dbReference>
<dbReference type="eggNOG" id="ENOG503360G">
    <property type="taxonomic scope" value="Bacteria"/>
</dbReference>
<dbReference type="KEGG" id="vcr:VC395_2002"/>
<accession>A0A0H3AMC3</accession>
<dbReference type="InterPro" id="IPR021241">
    <property type="entry name" value="CsiV"/>
</dbReference>
<name>A0A0H3AMC3_VIBC3</name>
<sequence length="266" mass="29509">MTQCETLNDGVTMKRLIPLLLLLIAMPSMAARQFDIEVIIFKRAVDAEKVSESWPNSLPAINVDRAGSFADVSFRQSKGVTLLPSSAYQLNSEAQKLRNHAGFNVLLHTAWRQNDQGRQSAPVFHIQAGRDFSGQFQANGSPVGSTVTAPVDGVSEMSIANPLYELDGTLQIYVQHFLFAEAVLDLKKPSVREVVLQDSPLELGTNEEQGATVQAGMLESVSPKVQEETFLKSYRLDQKRRMRSGETHYLDHPLMGVIIQVRRVAE</sequence>
<dbReference type="AlphaFoldDB" id="A0A0H3AMC3"/>
<dbReference type="Proteomes" id="UP000000249">
    <property type="component" value="Chromosome 1"/>
</dbReference>